<dbReference type="Gene3D" id="2.60.40.10">
    <property type="entry name" value="Immunoglobulins"/>
    <property type="match status" value="15"/>
</dbReference>
<keyword evidence="13" id="KW-1185">Reference proteome</keyword>
<dbReference type="InterPro" id="IPR036179">
    <property type="entry name" value="Ig-like_dom_sf"/>
</dbReference>
<keyword evidence="8" id="KW-0472">Membrane</keyword>
<comment type="caution">
    <text evidence="12">The sequence shown here is derived from an EMBL/GenBank/DDBJ whole genome shotgun (WGS) entry which is preliminary data.</text>
</comment>
<feature type="domain" description="Fibronectin type-III" evidence="11">
    <location>
        <begin position="1195"/>
        <end position="1285"/>
    </location>
</feature>
<dbReference type="InterPro" id="IPR014756">
    <property type="entry name" value="Ig_E-set"/>
</dbReference>
<dbReference type="EMBL" id="JACMSE010000009">
    <property type="protein sequence ID" value="MBC2890025.1"/>
    <property type="molecule type" value="Genomic_DNA"/>
</dbReference>
<keyword evidence="4" id="KW-0119">Carbohydrate metabolism</keyword>
<dbReference type="InterPro" id="IPR005102">
    <property type="entry name" value="Carbo-bd_X2"/>
</dbReference>
<feature type="domain" description="Fibronectin type-III" evidence="11">
    <location>
        <begin position="2230"/>
        <end position="2322"/>
    </location>
</feature>
<feature type="domain" description="Fibronectin type-III" evidence="11">
    <location>
        <begin position="1618"/>
        <end position="1715"/>
    </location>
</feature>
<gene>
    <name evidence="12" type="ORF">H7313_11840</name>
</gene>
<feature type="region of interest" description="Disordered" evidence="7">
    <location>
        <begin position="4008"/>
        <end position="4048"/>
    </location>
</feature>
<feature type="domain" description="Fibronectin type-III" evidence="11">
    <location>
        <begin position="3437"/>
        <end position="3526"/>
    </location>
</feature>
<feature type="domain" description="Fibronectin type-III" evidence="11">
    <location>
        <begin position="2648"/>
        <end position="2744"/>
    </location>
</feature>
<keyword evidence="8" id="KW-1133">Transmembrane helix</keyword>
<feature type="region of interest" description="Disordered" evidence="7">
    <location>
        <begin position="3435"/>
        <end position="3457"/>
    </location>
</feature>
<feature type="chain" id="PRO_5032916404" evidence="9">
    <location>
        <begin position="25"/>
        <end position="4074"/>
    </location>
</feature>
<feature type="domain" description="Fibronectin type-III" evidence="11">
    <location>
        <begin position="1827"/>
        <end position="1921"/>
    </location>
</feature>
<feature type="transmembrane region" description="Helical" evidence="8">
    <location>
        <begin position="4050"/>
        <end position="4069"/>
    </location>
</feature>
<feature type="compositionally biased region" description="Pro residues" evidence="7">
    <location>
        <begin position="4014"/>
        <end position="4030"/>
    </location>
</feature>
<evidence type="ECO:0000256" key="9">
    <source>
        <dbReference type="SAM" id="SignalP"/>
    </source>
</evidence>
<keyword evidence="5" id="KW-0378">Hydrolase</keyword>
<dbReference type="Proteomes" id="UP000587396">
    <property type="component" value="Unassembled WGS sequence"/>
</dbReference>
<evidence type="ECO:0000256" key="8">
    <source>
        <dbReference type="SAM" id="Phobius"/>
    </source>
</evidence>
<keyword evidence="3" id="KW-0136">Cellulose degradation</keyword>
<dbReference type="CDD" id="cd00063">
    <property type="entry name" value="FN3"/>
    <property type="match status" value="12"/>
</dbReference>
<dbReference type="Pfam" id="PF03442">
    <property type="entry name" value="CBM_X2"/>
    <property type="match status" value="1"/>
</dbReference>
<feature type="domain" description="Ig-like" evidence="10">
    <location>
        <begin position="2742"/>
        <end position="2843"/>
    </location>
</feature>
<feature type="compositionally biased region" description="Basic and acidic residues" evidence="7">
    <location>
        <begin position="3442"/>
        <end position="3451"/>
    </location>
</feature>
<evidence type="ECO:0000259" key="10">
    <source>
        <dbReference type="PROSITE" id="PS50835"/>
    </source>
</evidence>
<evidence type="ECO:0000313" key="13">
    <source>
        <dbReference type="Proteomes" id="UP000587396"/>
    </source>
</evidence>
<protein>
    <submittedName>
        <fullName evidence="12">Fibronectin type III domain-containing protein</fullName>
    </submittedName>
</protein>
<dbReference type="InterPro" id="IPR003961">
    <property type="entry name" value="FN3_dom"/>
</dbReference>
<dbReference type="GO" id="GO:0030245">
    <property type="term" value="P:cellulose catabolic process"/>
    <property type="evidence" value="ECO:0007669"/>
    <property type="project" value="UniProtKB-KW"/>
</dbReference>
<dbReference type="SUPFAM" id="SSF81296">
    <property type="entry name" value="E set domains"/>
    <property type="match status" value="1"/>
</dbReference>
<dbReference type="SMART" id="SM00060">
    <property type="entry name" value="FN3"/>
    <property type="match status" value="14"/>
</dbReference>
<keyword evidence="2" id="KW-0677">Repeat</keyword>
<feature type="domain" description="Ig-like" evidence="10">
    <location>
        <begin position="1508"/>
        <end position="1613"/>
    </location>
</feature>
<evidence type="ECO:0000256" key="1">
    <source>
        <dbReference type="ARBA" id="ARBA00022729"/>
    </source>
</evidence>
<keyword evidence="6" id="KW-0624">Polysaccharide degradation</keyword>
<evidence type="ECO:0000256" key="2">
    <source>
        <dbReference type="ARBA" id="ARBA00022737"/>
    </source>
</evidence>
<dbReference type="InterPro" id="IPR042229">
    <property type="entry name" value="Listeria/Bacterioides_rpt_sf"/>
</dbReference>
<proteinExistence type="predicted"/>
<dbReference type="PROSITE" id="PS50835">
    <property type="entry name" value="IG_LIKE"/>
    <property type="match status" value="3"/>
</dbReference>
<feature type="domain" description="Ig-like" evidence="10">
    <location>
        <begin position="1713"/>
        <end position="1815"/>
    </location>
</feature>
<evidence type="ECO:0000256" key="4">
    <source>
        <dbReference type="ARBA" id="ARBA00023277"/>
    </source>
</evidence>
<dbReference type="GO" id="GO:0016798">
    <property type="term" value="F:hydrolase activity, acting on glycosyl bonds"/>
    <property type="evidence" value="ECO:0007669"/>
    <property type="project" value="UniProtKB-KW"/>
</dbReference>
<feature type="domain" description="Fibronectin type-III" evidence="11">
    <location>
        <begin position="2427"/>
        <end position="2535"/>
    </location>
</feature>
<dbReference type="PROSITE" id="PS50853">
    <property type="entry name" value="FN3"/>
    <property type="match status" value="13"/>
</dbReference>
<reference evidence="12 13" key="1">
    <citation type="submission" date="2020-08" db="EMBL/GenBank/DDBJ databases">
        <authorList>
            <person name="Liu C."/>
            <person name="Sun Q."/>
        </authorList>
    </citation>
    <scope>NUCLEOTIDE SEQUENCE [LARGE SCALE GENOMIC DNA]</scope>
    <source>
        <strain evidence="12 13">N22</strain>
    </source>
</reference>
<name>A0A842JJW5_9ACTN</name>
<evidence type="ECO:0000259" key="11">
    <source>
        <dbReference type="PROSITE" id="PS50853"/>
    </source>
</evidence>
<feature type="domain" description="Fibronectin type-III" evidence="11">
    <location>
        <begin position="3046"/>
        <end position="3139"/>
    </location>
</feature>
<dbReference type="Gene3D" id="2.60.40.4270">
    <property type="entry name" value="Listeria-Bacteroides repeat domain"/>
    <property type="match status" value="1"/>
</dbReference>
<sequence length="4074" mass="433126">MLATGVLAALLALTGFATPSPAFAAELQGKGTADEPTLIYNTDDLIAWCNELTDKGVDWERTQYARLMNDLTGPGIDGTEYGGAVTDDVVKAMAHPDLQAAEFDGNGHLVELQLTTHEHGGLFKTGGKPNGAGGSTTVKDLHLLGSVMHAHAGSDDRAATLFESVGTKDNPSDDRHLKIESCTSQAYVFGEKDSGGFIGAYYDNKHGNLLVTNCANFGDVTSNDGDAGGMVGRIDTPGTVRRDCAIRYSSNNGYITAWGNGNAGGMAGCMSVGENYLADFDYCFNQGTVFSYSGAQYAGGLVGYFENTFYYSNSQHEGCYNAGLIRALADHAGGIIGGVSEGGRGDVIHSFTSRESVPESAVSDNSRNGTIVRDAELSSSHVLSELGYDVYEDDRSWSCTNSEYPVLKETGAGLRIESTWISPLTSRVDQASYHWNMIPGDDGYFKLPSSYSPDGYHRAYWTREAPKADGTWDAPPKKYQMDQNDIHDRIYGGEPVFYAYCVPDSYTVKFELNPPGSINQYKMDPTGTEASKTVMEGDPLGALPVCSYTGTKVDEGCSFLGWATERDGSDPSATWAHEDTTDLADYADSKNIVTLYAQWGEPGLPAFEIFRQPEDWTLISAEADAIHEVCFDFATSFKTSSSDGFDTTLQRKKGGTWEDVCPVGHNDAQHIFYIDSMDEARYDYRFKIDYQAWPYEGTVYTGSARIVLDIPQTQTKVSSVELKDDTEEDEALGTHSYDVNGSLVGDIPELMDQENSSDYGHLAWIEGGPTNIITKKQYFEPDYGSTRSFTLENQHLHEGQTYTLCVARTSPRYNIKGNYQGESEPYRVPFVVPYADNVAASITPVQVTDEPVVKDTDNGKKKPVNFHQNYDAFTNETINLAADVEFAQPLDRDPVVLWDYYKDGWSQVPDEYFVKDDAGNPIKGVAWNDDLTSARLYAAVRADMKFDDARFRVRLSTPPAPVDTVSEWSPCELTVFAPAPKDVAVGIVDDGTRAAIDWAWSDGAGRTQPDGGFKVTVELGNSVVYEQSFYSHEPGQPVYVDLESQKHYVATVEAYDGGKKNWDTCDFDTQGKLTCVWDQTHLTDDGIGQWCSVDYDWAGYDDGKHVARYEWRLTKKLEDPQDEDFSLSTVTTDDSMVYYPNEFKNLPGGCDPTEAEWCDVIASVWETDSRGNPTKKVEDTEKHLLPIPVLHATSEPLKVTVENVGSYSASVSWGSPEEGTPRAYRITVTGATSYTVEVPSPGKQTLDLENLVPGGDYQVTVSACDPRSGVNLATSEPVSFTTAELPQAGTWSASVAEEQGVVGTDTLHIAADYAADSGDFKAAIGYLYTWREGDDGWVDTGETATVGNSDESRTMTFEHELTSADYGRQWRVCVVAERGDGTSTVWTNPTAADVEPPRMTNVELGEATIDSLKATFPEIEGIKDADGGYIIEREEIDESGSIVRSTTYLVNAREATAGADGKLHRKLTGLKPDTEYRVIVSAFANGVEGESGVSSGVKTLAEPTIEVPAFSQMPKSVRVEPGADAVFTAQASVGDGGGALSYRWQRKAMDEQDFSDIAASEKYAIGTDETTGATTLTVHDVDASDVGVAIRCVAANAKSDQTAEAASGAAYLTVVPAPVANVQAQATSPTSGEITWTPSGAVRRYAVSYQYMASPQPGPMLWKVVTIEEGAQTGACQLDGLKPGMDYSVYVYAAPLAGFWSSASQSYATLKLPQESALAEAAVSPDKKVADAGETVEFKVSTNVDAEASEELEYRWQRNVFGDSWCDVDGGDAATLSVTAPEGGAADGYRCIVTSTRTTKGDFGKVVGTDRKSVTSSTGLLLTSVPVGQPVQLAAEASTTSAHLSWTSADVRSATYEVQYAEGPKPVDDAWVDVENVGANTSCDVEGLDPNVVYSWRVRAVVRGELQSDWASGGTFVTLAETSALSAVSVTPRFGTAVAGSGEGVTYTATTNLDNAQSGETLSYQWQESATGDHWSDVPEQTGRTMVADASSSVPRSCLYRCVVTAGKDGVALKSVTSEAVSFMTVPKVPAGLVASNITAAAVELAWTNALNEGDGLSYRVFWRESGSADWQSASTEREASYTLSSLKPATTYEWYVQVMNGVTPSVRSATSLFVTQSLPLVPQLTHVVVGPMDQTVEAGEQATFAALTNVDDVDSSVATKTYMWEKRGLNSSDWAVISGAEDRVLTLDAGTNAYVRCTVTYNPVGLAAVPLAGTSVASNEARVRVTPAPPSGLQVSDVDKTSAKVAWSDGGQDVKFDLVWRAVGASEWNQALGWDSNSAPVTLTDLVPGTVYEWGVRSTATYSDPLSSDWVAGPPFVTLPEDIVFSKVEVAPSAFSVVVGTDSTVELVAKADNDVDHEQLSYQWQQRNADSGWDDLQEQTGATLQVSTKDMPVGTYGYRCVVKATRGIYQKEVTSNESIVTVTPLAPVKLQESDIEANTATFGWTWDGALADGDEFVVGYHMVAGPAGIKNDPWHYSNEEDIISNGKLVVDNENRTCKAALLAERSVYEWRVRVVKDGVTSSWSEVSTFITPPTKPVEGLYAVAVAPSDQLVGADDSVELSAATNVDDDQSKGTLTYRWEWCALTEKPYETKTSWKEIEGATGASLTLSGEQGETNRYVRCTVTQTVGETSTAVASNPARIRVEPSPPSDPYVVFNEEYYNNGITLGWTLSGRRYGVDGYEMEYRMAGASEWTTRSSFVGLGETLNYSMLTPGASYEWRVRTIMSDGPVTEWVDGPAFTAPKVDATPARAAAVVGNGRTLTFTATPAVDVGVQEPTGYQWQRKEAGSSSWTNLENKTSSTLSIEANTAAEAGTSTYRCLVTMRPPKKDGSASDCLVPSNAVSCTLAPAAPTGLTASDVESDRAALAWEWSSGSLSGAAYNVFYRESGTVTWTKVAALQTSCMVEGLKPDTVYEWRVQTVQNGVESLPSFANVFSTAAEHSDAQLEAVVVEPADLVMASSESAELSAATNLDGVEGVDAGALAYEWQTRALDSGSGAWQTAEGATEAKATLPAGTNAYVRCLATYTVAPGADPVTKASNEARVRVQPDAIAAGLAVDALDETEAALSWSGALPEGCTFTLSYRAAGAEDWASVAGLAEASHTVTGLAPGTKYEWRVRTASDNGLASAWADGPAFTTKGKDSTLEGVVVGPKRVEAEAGADEPVSFSVTGIIGGEDEALAYQWQNYVGGAWADLPGETRDGIQLSVADREAGEHSLRCLVTGTPKDGTPKTVESNTVVVALSPMAPSGLAAEGAADTATLAWSWAGPGSAGSFIVEYRVAGTEPWTPAENVDSQAMKCVLEGLEPVTAYEWRVRAVQNGVDSTWSDVASFSTAPALVSVTVDPASQEVAPDARAAFTAVTNLDDVEGAGYTLSYAWERRALDSDSEAWIKIEDETGRELTLPAGTDAYVRCTVEQAFGNGSKVSKTSDAAAVRVKPAAPAEPKVGEPGETEVRLSWSGTLPEGGSYELSYKKADAAEWTEVGDLHDASYQAEGLEPGTDYAWRVRAASPNGLASEWVDGPEFRTASKGSLLKEATVSPASASGIAGSGAATTFAVTTNVDDDAEESLSFQWQSDQGGSWVDIAGATGRTLEVKADESREAGKHGFRCVATSQRGDGPSKAVESNGAVLALSPAAPSGLAAEAAVDEATLAWAWAGPGTAGSFAVEYRVAGEGAWTSAENVDVQAMQCVLKGLEPATAYEWRVKATQNGVDSAWSGTGSFSTRSVKPVLESIAVDPSSQEIGPSERASLKAATNLGDEDASVAYAWELRALDSDPADVDAWHPVGDGGRSVTLDAGTGGYVRCTAAQALDGGAPVVVTSKEALVLVRPVTPGNLQAGEVGFTDAVLSWEGDAAADTFTVGYRAVAAGADWTEVAGLTSATLPLSGLAEGTAYEWYVQAFRGSGDNVLASEKVLGPSFTTLAHQAYRVIAGADGTWKPGQSGLAFTVNGPLDKFLSVAVDGAKLVLGTDYTVAEGSTVVTLSAAYLAKLSVGAHELTVAFTDGSASAAFSVAQADPGPTPNPPTPDPPSPTPTPDNGGGDSGGKALAPTGDPLAPAPLVVGALAAVCVALVARRKLS</sequence>
<feature type="domain" description="Fibronectin type-III" evidence="11">
    <location>
        <begin position="3630"/>
        <end position="3723"/>
    </location>
</feature>
<feature type="domain" description="Fibronectin type-III" evidence="11">
    <location>
        <begin position="3828"/>
        <end position="3920"/>
    </location>
</feature>
<keyword evidence="5" id="KW-0326">Glycosidase</keyword>
<dbReference type="InterPro" id="IPR050991">
    <property type="entry name" value="ECM_Regulatory_Proteins"/>
</dbReference>
<evidence type="ECO:0000313" key="12">
    <source>
        <dbReference type="EMBL" id="MBC2890025.1"/>
    </source>
</evidence>
<feature type="domain" description="Fibronectin type-III" evidence="11">
    <location>
        <begin position="2850"/>
        <end position="2939"/>
    </location>
</feature>
<keyword evidence="1 9" id="KW-0732">Signal</keyword>
<feature type="signal peptide" evidence="9">
    <location>
        <begin position="1"/>
        <end position="24"/>
    </location>
</feature>
<dbReference type="Gene3D" id="2.160.20.110">
    <property type="match status" value="1"/>
</dbReference>
<evidence type="ECO:0000256" key="6">
    <source>
        <dbReference type="ARBA" id="ARBA00023326"/>
    </source>
</evidence>
<evidence type="ECO:0000256" key="3">
    <source>
        <dbReference type="ARBA" id="ARBA00023001"/>
    </source>
</evidence>
<dbReference type="RefSeq" id="WP_185905782.1">
    <property type="nucleotide sequence ID" value="NZ_JACMSE010000009.1"/>
</dbReference>
<evidence type="ECO:0000256" key="5">
    <source>
        <dbReference type="ARBA" id="ARBA00023295"/>
    </source>
</evidence>
<keyword evidence="8" id="KW-0812">Transmembrane</keyword>
<dbReference type="Gene3D" id="2.60.40.2700">
    <property type="match status" value="1"/>
</dbReference>
<dbReference type="InterPro" id="IPR013783">
    <property type="entry name" value="Ig-like_fold"/>
</dbReference>
<dbReference type="SUPFAM" id="SSF49265">
    <property type="entry name" value="Fibronectin type III"/>
    <property type="match status" value="10"/>
</dbReference>
<dbReference type="InterPro" id="IPR036116">
    <property type="entry name" value="FN3_sf"/>
</dbReference>
<evidence type="ECO:0000256" key="7">
    <source>
        <dbReference type="SAM" id="MobiDB-lite"/>
    </source>
</evidence>
<accession>A0A842JJW5</accession>
<dbReference type="PANTHER" id="PTHR46708:SF2">
    <property type="entry name" value="FIBRONECTIN TYPE-III DOMAIN-CONTAINING PROTEIN"/>
    <property type="match status" value="1"/>
</dbReference>
<feature type="domain" description="Fibronectin type-III" evidence="11">
    <location>
        <begin position="2029"/>
        <end position="2119"/>
    </location>
</feature>
<dbReference type="Pfam" id="PF00041">
    <property type="entry name" value="fn3"/>
    <property type="match status" value="6"/>
</dbReference>
<dbReference type="InterPro" id="IPR007110">
    <property type="entry name" value="Ig-like_dom"/>
</dbReference>
<organism evidence="12 13">
    <name type="scientific">Gordonibacter massiliensis</name>
    <name type="common">ex Traore et al. 2017</name>
    <dbReference type="NCBI Taxonomy" id="1841863"/>
    <lineage>
        <taxon>Bacteria</taxon>
        <taxon>Bacillati</taxon>
        <taxon>Actinomycetota</taxon>
        <taxon>Coriobacteriia</taxon>
        <taxon>Eggerthellales</taxon>
        <taxon>Eggerthellaceae</taxon>
        <taxon>Gordonibacter</taxon>
    </lineage>
</organism>
<dbReference type="SUPFAM" id="SSF48726">
    <property type="entry name" value="Immunoglobulin"/>
    <property type="match status" value="1"/>
</dbReference>
<feature type="domain" description="Fibronectin type-III" evidence="11">
    <location>
        <begin position="3241"/>
        <end position="3334"/>
    </location>
</feature>
<dbReference type="PANTHER" id="PTHR46708">
    <property type="entry name" value="TENASCIN"/>
    <property type="match status" value="1"/>
</dbReference>